<gene>
    <name evidence="2" type="ORF">GCM10011383_15630</name>
</gene>
<keyword evidence="3" id="KW-1185">Reference proteome</keyword>
<dbReference type="RefSeq" id="WP_188812815.1">
    <property type="nucleotide sequence ID" value="NZ_BMHT01000002.1"/>
</dbReference>
<evidence type="ECO:0000256" key="1">
    <source>
        <dbReference type="SAM" id="SignalP"/>
    </source>
</evidence>
<sequence length="227" mass="25062">MKLYLSGAALLAVLTRALPSQAQTAPAEVAAAPIMDPPTSHRALVKLGLGLDRGLAYNGYSGLIVPVTLGVERPLTSAFSFYGNFTAAFRLVRTIRYCYPQPAPLIRRSIIAVGGRYYYNQASRIRHGHGTGSFSGNYLTLQASTDVNPIFRYASLERYIYYDFSALSALWGMQRPLGSLFVYDLNAGVGLANNGRFLTYDTRTSSYYLDRRLALLPELSLRLSVIR</sequence>
<keyword evidence="1" id="KW-0732">Signal</keyword>
<comment type="caution">
    <text evidence="2">The sequence shown here is derived from an EMBL/GenBank/DDBJ whole genome shotgun (WGS) entry which is preliminary data.</text>
</comment>
<evidence type="ECO:0008006" key="4">
    <source>
        <dbReference type="Google" id="ProtNLM"/>
    </source>
</evidence>
<reference evidence="3" key="1">
    <citation type="journal article" date="2019" name="Int. J. Syst. Evol. Microbiol.">
        <title>The Global Catalogue of Microorganisms (GCM) 10K type strain sequencing project: providing services to taxonomists for standard genome sequencing and annotation.</title>
        <authorList>
            <consortium name="The Broad Institute Genomics Platform"/>
            <consortium name="The Broad Institute Genome Sequencing Center for Infectious Disease"/>
            <person name="Wu L."/>
            <person name="Ma J."/>
        </authorList>
    </citation>
    <scope>NUCLEOTIDE SEQUENCE [LARGE SCALE GENOMIC DNA]</scope>
    <source>
        <strain evidence="3">CGMCC 1.15197</strain>
    </source>
</reference>
<protein>
    <recommendedName>
        <fullName evidence="4">DUF3575 domain-containing protein</fullName>
    </recommendedName>
</protein>
<proteinExistence type="predicted"/>
<feature type="chain" id="PRO_5045907121" description="DUF3575 domain-containing protein" evidence="1">
    <location>
        <begin position="23"/>
        <end position="227"/>
    </location>
</feature>
<dbReference type="EMBL" id="BMHT01000002">
    <property type="protein sequence ID" value="GGF05372.1"/>
    <property type="molecule type" value="Genomic_DNA"/>
</dbReference>
<evidence type="ECO:0000313" key="2">
    <source>
        <dbReference type="EMBL" id="GGF05372.1"/>
    </source>
</evidence>
<accession>A0ABQ1TXK1</accession>
<evidence type="ECO:0000313" key="3">
    <source>
        <dbReference type="Proteomes" id="UP000632273"/>
    </source>
</evidence>
<organism evidence="2 3">
    <name type="scientific">Hymenobacter cavernae</name>
    <dbReference type="NCBI Taxonomy" id="2044852"/>
    <lineage>
        <taxon>Bacteria</taxon>
        <taxon>Pseudomonadati</taxon>
        <taxon>Bacteroidota</taxon>
        <taxon>Cytophagia</taxon>
        <taxon>Cytophagales</taxon>
        <taxon>Hymenobacteraceae</taxon>
        <taxon>Hymenobacter</taxon>
    </lineage>
</organism>
<dbReference type="Proteomes" id="UP000632273">
    <property type="component" value="Unassembled WGS sequence"/>
</dbReference>
<feature type="signal peptide" evidence="1">
    <location>
        <begin position="1"/>
        <end position="22"/>
    </location>
</feature>
<name>A0ABQ1TXK1_9BACT</name>